<dbReference type="InterPro" id="IPR002575">
    <property type="entry name" value="Aminoglycoside_PTrfase"/>
</dbReference>
<feature type="region of interest" description="Disordered" evidence="1">
    <location>
        <begin position="169"/>
        <end position="188"/>
    </location>
</feature>
<name>A0AAN7C3I2_9PEZI</name>
<dbReference type="PANTHER" id="PTHR21310:SF13">
    <property type="entry name" value="AMINOGLYCOSIDE PHOSPHOTRANSFERASE DOMAIN-CONTAINING PROTEIN"/>
    <property type="match status" value="1"/>
</dbReference>
<feature type="domain" description="Aminoglycoside phosphotransferase" evidence="2">
    <location>
        <begin position="50"/>
        <end position="309"/>
    </location>
</feature>
<dbReference type="Proteomes" id="UP001303760">
    <property type="component" value="Unassembled WGS sequence"/>
</dbReference>
<dbReference type="Gene3D" id="3.90.1200.10">
    <property type="match status" value="1"/>
</dbReference>
<dbReference type="AlphaFoldDB" id="A0AAN7C3I2"/>
<protein>
    <submittedName>
        <fullName evidence="3">Altered inheritance of mitochondria protein 9, mitochondrial</fullName>
    </submittedName>
</protein>
<reference evidence="3" key="1">
    <citation type="journal article" date="2023" name="Mol. Phylogenet. Evol.">
        <title>Genome-scale phylogeny and comparative genomics of the fungal order Sordariales.</title>
        <authorList>
            <person name="Hensen N."/>
            <person name="Bonometti L."/>
            <person name="Westerberg I."/>
            <person name="Brannstrom I.O."/>
            <person name="Guillou S."/>
            <person name="Cros-Aarteil S."/>
            <person name="Calhoun S."/>
            <person name="Haridas S."/>
            <person name="Kuo A."/>
            <person name="Mondo S."/>
            <person name="Pangilinan J."/>
            <person name="Riley R."/>
            <person name="LaButti K."/>
            <person name="Andreopoulos B."/>
            <person name="Lipzen A."/>
            <person name="Chen C."/>
            <person name="Yan M."/>
            <person name="Daum C."/>
            <person name="Ng V."/>
            <person name="Clum A."/>
            <person name="Steindorff A."/>
            <person name="Ohm R.A."/>
            <person name="Martin F."/>
            <person name="Silar P."/>
            <person name="Natvig D.O."/>
            <person name="Lalanne C."/>
            <person name="Gautier V."/>
            <person name="Ament-Velasquez S.L."/>
            <person name="Kruys A."/>
            <person name="Hutchinson M.I."/>
            <person name="Powell A.J."/>
            <person name="Barry K."/>
            <person name="Miller A.N."/>
            <person name="Grigoriev I.V."/>
            <person name="Debuchy R."/>
            <person name="Gladieux P."/>
            <person name="Hiltunen Thoren M."/>
            <person name="Johannesson H."/>
        </authorList>
    </citation>
    <scope>NUCLEOTIDE SEQUENCE</scope>
    <source>
        <strain evidence="3">CBS 532.94</strain>
    </source>
</reference>
<keyword evidence="4" id="KW-1185">Reference proteome</keyword>
<evidence type="ECO:0000313" key="4">
    <source>
        <dbReference type="Proteomes" id="UP001303760"/>
    </source>
</evidence>
<proteinExistence type="predicted"/>
<dbReference type="Pfam" id="PF01636">
    <property type="entry name" value="APH"/>
    <property type="match status" value="1"/>
</dbReference>
<dbReference type="InterPro" id="IPR011009">
    <property type="entry name" value="Kinase-like_dom_sf"/>
</dbReference>
<evidence type="ECO:0000256" key="1">
    <source>
        <dbReference type="SAM" id="MobiDB-lite"/>
    </source>
</evidence>
<dbReference type="EMBL" id="MU860352">
    <property type="protein sequence ID" value="KAK4234580.1"/>
    <property type="molecule type" value="Genomic_DNA"/>
</dbReference>
<feature type="compositionally biased region" description="Polar residues" evidence="1">
    <location>
        <begin position="169"/>
        <end position="178"/>
    </location>
</feature>
<dbReference type="InterPro" id="IPR051678">
    <property type="entry name" value="AGP_Transferase"/>
</dbReference>
<sequence length="431" mass="49561">MKDQHRDGLEWEDRAWDPEPHWAREPQIDAITNLCRKVLALATEDRCHVAFHAEGALNKLYLIESPQGKSLLRVSLPVDPRHKTRGESTTLRWIREMTTVPVPKVIAFDDSQDNEIGFEWILMELMPGVSAYKRWRKLSMADKTRLVEQVAEFQSQLFRRSLEDANFQSIGTLSSGDDTPQPAPGSPRPGRLVSRLFFWGDNFSYDVPRGPFRSSHDWLSAQLSIIREKQARILETEEDEDDRAEAKVILRVATKLAALLPKIFPQLQNPPERTVLWHDDLSLSNILIGEEDAKITAIIDWECVSCEPLWVAAEMPKFLDGAGREEEPQRDGYAQASPSEKAEDGLDNERKNILYWIHLMEYEQTQLRKVYAAKMKELWPRWEEEATYGSLKSDFYEALLQAEGWGVKRVEKWVDIVMEGGAFPRLSDVDA</sequence>
<evidence type="ECO:0000259" key="2">
    <source>
        <dbReference type="Pfam" id="PF01636"/>
    </source>
</evidence>
<gene>
    <name evidence="3" type="ORF">C8A03DRAFT_18549</name>
</gene>
<evidence type="ECO:0000313" key="3">
    <source>
        <dbReference type="EMBL" id="KAK4234580.1"/>
    </source>
</evidence>
<accession>A0AAN7C3I2</accession>
<dbReference type="SUPFAM" id="SSF56112">
    <property type="entry name" value="Protein kinase-like (PK-like)"/>
    <property type="match status" value="1"/>
</dbReference>
<comment type="caution">
    <text evidence="3">The sequence shown here is derived from an EMBL/GenBank/DDBJ whole genome shotgun (WGS) entry which is preliminary data.</text>
</comment>
<reference evidence="3" key="2">
    <citation type="submission" date="2023-05" db="EMBL/GenBank/DDBJ databases">
        <authorList>
            <consortium name="Lawrence Berkeley National Laboratory"/>
            <person name="Steindorff A."/>
            <person name="Hensen N."/>
            <person name="Bonometti L."/>
            <person name="Westerberg I."/>
            <person name="Brannstrom I.O."/>
            <person name="Guillou S."/>
            <person name="Cros-Aarteil S."/>
            <person name="Calhoun S."/>
            <person name="Haridas S."/>
            <person name="Kuo A."/>
            <person name="Mondo S."/>
            <person name="Pangilinan J."/>
            <person name="Riley R."/>
            <person name="Labutti K."/>
            <person name="Andreopoulos B."/>
            <person name="Lipzen A."/>
            <person name="Chen C."/>
            <person name="Yanf M."/>
            <person name="Daum C."/>
            <person name="Ng V."/>
            <person name="Clum A."/>
            <person name="Ohm R."/>
            <person name="Martin F."/>
            <person name="Silar P."/>
            <person name="Natvig D."/>
            <person name="Lalanne C."/>
            <person name="Gautier V."/>
            <person name="Ament-Velasquez S.L."/>
            <person name="Kruys A."/>
            <person name="Hutchinson M.I."/>
            <person name="Powell A.J."/>
            <person name="Barry K."/>
            <person name="Miller A.N."/>
            <person name="Grigoriev I.V."/>
            <person name="Debuchy R."/>
            <person name="Gladieux P."/>
            <person name="Thoren M.H."/>
            <person name="Johannesson H."/>
        </authorList>
    </citation>
    <scope>NUCLEOTIDE SEQUENCE</scope>
    <source>
        <strain evidence="3">CBS 532.94</strain>
    </source>
</reference>
<feature type="region of interest" description="Disordered" evidence="1">
    <location>
        <begin position="322"/>
        <end position="345"/>
    </location>
</feature>
<dbReference type="PANTHER" id="PTHR21310">
    <property type="entry name" value="AMINOGLYCOSIDE PHOSPHOTRANSFERASE-RELATED-RELATED"/>
    <property type="match status" value="1"/>
</dbReference>
<organism evidence="3 4">
    <name type="scientific">Achaetomium macrosporum</name>
    <dbReference type="NCBI Taxonomy" id="79813"/>
    <lineage>
        <taxon>Eukaryota</taxon>
        <taxon>Fungi</taxon>
        <taxon>Dikarya</taxon>
        <taxon>Ascomycota</taxon>
        <taxon>Pezizomycotina</taxon>
        <taxon>Sordariomycetes</taxon>
        <taxon>Sordariomycetidae</taxon>
        <taxon>Sordariales</taxon>
        <taxon>Chaetomiaceae</taxon>
        <taxon>Achaetomium</taxon>
    </lineage>
</organism>